<dbReference type="Proteomes" id="UP000003781">
    <property type="component" value="Unassembled WGS sequence"/>
</dbReference>
<evidence type="ECO:0000313" key="1">
    <source>
        <dbReference type="EMBL" id="EAZ90084.1"/>
    </source>
</evidence>
<comment type="caution">
    <text evidence="1">The sequence shown here is derived from an EMBL/GenBank/DDBJ whole genome shotgun (WGS) entry which is preliminary data.</text>
</comment>
<gene>
    <name evidence="1" type="ORF">CY0110_15100</name>
</gene>
<proteinExistence type="predicted"/>
<dbReference type="OrthoDB" id="70513at2"/>
<protein>
    <submittedName>
        <fullName evidence="1">Uncharacterized protein</fullName>
    </submittedName>
</protein>
<keyword evidence="2" id="KW-1185">Reference proteome</keyword>
<organism evidence="1 2">
    <name type="scientific">Crocosphaera chwakensis CCY0110</name>
    <dbReference type="NCBI Taxonomy" id="391612"/>
    <lineage>
        <taxon>Bacteria</taxon>
        <taxon>Bacillati</taxon>
        <taxon>Cyanobacteriota</taxon>
        <taxon>Cyanophyceae</taxon>
        <taxon>Oscillatoriophycideae</taxon>
        <taxon>Chroococcales</taxon>
        <taxon>Aphanothecaceae</taxon>
        <taxon>Crocosphaera</taxon>
        <taxon>Crocosphaera chwakensis</taxon>
    </lineage>
</organism>
<accession>A3ITY9</accession>
<reference evidence="1 2" key="1">
    <citation type="submission" date="2007-03" db="EMBL/GenBank/DDBJ databases">
        <authorList>
            <person name="Stal L."/>
            <person name="Ferriera S."/>
            <person name="Johnson J."/>
            <person name="Kravitz S."/>
            <person name="Beeson K."/>
            <person name="Sutton G."/>
            <person name="Rogers Y.-H."/>
            <person name="Friedman R."/>
            <person name="Frazier M."/>
            <person name="Venter J.C."/>
        </authorList>
    </citation>
    <scope>NUCLEOTIDE SEQUENCE [LARGE SCALE GENOMIC DNA]</scope>
    <source>
        <strain evidence="1 2">CCY0110</strain>
    </source>
</reference>
<dbReference type="RefSeq" id="WP_008276844.1">
    <property type="nucleotide sequence ID" value="NZ_AAXW01000031.1"/>
</dbReference>
<evidence type="ECO:0000313" key="2">
    <source>
        <dbReference type="Proteomes" id="UP000003781"/>
    </source>
</evidence>
<name>A3ITY9_9CHRO</name>
<dbReference type="Gene3D" id="3.40.50.1820">
    <property type="entry name" value="alpha/beta hydrolase"/>
    <property type="match status" value="1"/>
</dbReference>
<dbReference type="InterPro" id="IPR029058">
    <property type="entry name" value="AB_hydrolase_fold"/>
</dbReference>
<dbReference type="EMBL" id="AAXW01000031">
    <property type="protein sequence ID" value="EAZ90084.1"/>
    <property type="molecule type" value="Genomic_DNA"/>
</dbReference>
<dbReference type="SUPFAM" id="SSF53474">
    <property type="entry name" value="alpha/beta-Hydrolases"/>
    <property type="match status" value="1"/>
</dbReference>
<dbReference type="AlphaFoldDB" id="A3ITY9"/>
<sequence length="390" mass="43862">MTKVIVIHGISVRESKDVKTFECIKQRLSEEIPDINVIYCAWGDSLGGKLNAGGASIPLYDSTKKSVEVPSLDENTLRWIRLFQDPLYELRLLSLDSPEDDFFSNSSLKDKVAAFNPSEQLTQQFNQCGIEDIFQQAMNNVINSNPYKNLVNIENQEIIARAVIAEAIVISDRNNKEIPLINDLKLREELVESLSNEIDSTSERGGTENIISKIFKILIPLGKSMLTRYLRGERGLISDGITPFVGDVLLYQGRGKKIRGLIKSYIEEADEPVVLLAHSLGGIACVDLLIEESLSEQVKLLITVGSQAPYFYELNALQSLEFGKSLPEHFPSWLNIYDLRDFLSYIGGTIFPDKVQDVLVDNQKSFPDSHNEYWNNTATWKAIVGRIKTL</sequence>
<dbReference type="eggNOG" id="COG3545">
    <property type="taxonomic scope" value="Bacteria"/>
</dbReference>